<name>A0ACC2IYT5_9PEZI</name>
<comment type="caution">
    <text evidence="1">The sequence shown here is derived from an EMBL/GenBank/DDBJ whole genome shotgun (WGS) entry which is preliminary data.</text>
</comment>
<organism evidence="1 2">
    <name type="scientific">Nemania bipapillata</name>
    <dbReference type="NCBI Taxonomy" id="110536"/>
    <lineage>
        <taxon>Eukaryota</taxon>
        <taxon>Fungi</taxon>
        <taxon>Dikarya</taxon>
        <taxon>Ascomycota</taxon>
        <taxon>Pezizomycotina</taxon>
        <taxon>Sordariomycetes</taxon>
        <taxon>Xylariomycetidae</taxon>
        <taxon>Xylariales</taxon>
        <taxon>Xylariaceae</taxon>
        <taxon>Nemania</taxon>
    </lineage>
</organism>
<gene>
    <name evidence="1" type="ORF">ONZ43_g2897</name>
</gene>
<proteinExistence type="predicted"/>
<evidence type="ECO:0000313" key="2">
    <source>
        <dbReference type="Proteomes" id="UP001153334"/>
    </source>
</evidence>
<dbReference type="EMBL" id="JAPESX010000634">
    <property type="protein sequence ID" value="KAJ8120381.1"/>
    <property type="molecule type" value="Genomic_DNA"/>
</dbReference>
<accession>A0ACC2IYT5</accession>
<dbReference type="Proteomes" id="UP001153334">
    <property type="component" value="Unassembled WGS sequence"/>
</dbReference>
<keyword evidence="2" id="KW-1185">Reference proteome</keyword>
<sequence>MMDIDDDETLRVLSVGGSMDYAQWPALLPRMITRIEKIAHEGFPIPSLPPPPPPPLPFSSATTIPSSIPRAPDSDLSEHFLAPIPSSPTDAHISSPSSDTNKENNPVTPTSRTTAPRPPPPTSVPATPAPLPPGTLPPQLALMLSEITSYLKSTFPTCPPHTIQRISELIINPKQHYRSLITYLHALDRVVHVTSGLNVYPLPSAHAEIPGNMANGVLETTTRPFSWASPGSDEALGGALLTPIPWIPLDRRSVTGALSQSAQSSQPQQGQSAAAAQEVSAELEGEVRTESTETIDGPNGVGSIETVSVSVNGIPSMGARGVSVTQGELLRQEQEAGLVPVSQLVPSHHIHPGSNASAAAQQQIQARIQQQRALAQSQHQARVSSSAEPPDSPTSASNAVSTPSSATLEGESVDADADNVLGTIGSIHSSNADDAEKPHARGPGEIGVSDLGPQTTTSTTAGSIDLQAAIGRKPQEPSASLKDEEMGKGHQDEDKMDIENEPGVRAPTPKRDAEDQLGNAVNKRLKDDSGAASVDASPGSTNAEPKSRESDDRDAMNKD</sequence>
<protein>
    <submittedName>
        <fullName evidence="1">Uncharacterized protein</fullName>
    </submittedName>
</protein>
<reference evidence="1" key="1">
    <citation type="submission" date="2022-11" db="EMBL/GenBank/DDBJ databases">
        <title>Genome Sequence of Nemania bipapillata.</title>
        <authorList>
            <person name="Buettner E."/>
        </authorList>
    </citation>
    <scope>NUCLEOTIDE SEQUENCE</scope>
    <source>
        <strain evidence="1">CP14</strain>
    </source>
</reference>
<evidence type="ECO:0000313" key="1">
    <source>
        <dbReference type="EMBL" id="KAJ8120381.1"/>
    </source>
</evidence>